<keyword evidence="3" id="KW-0732">Signal</keyword>
<feature type="domain" description="PpiC" evidence="4">
    <location>
        <begin position="160"/>
        <end position="264"/>
    </location>
</feature>
<dbReference type="RefSeq" id="WP_316410891.1">
    <property type="nucleotide sequence ID" value="NZ_AP027081.1"/>
</dbReference>
<organism evidence="5 6">
    <name type="scientific">Mesoterricola sediminis</name>
    <dbReference type="NCBI Taxonomy" id="2927980"/>
    <lineage>
        <taxon>Bacteria</taxon>
        <taxon>Pseudomonadati</taxon>
        <taxon>Acidobacteriota</taxon>
        <taxon>Holophagae</taxon>
        <taxon>Holophagales</taxon>
        <taxon>Holophagaceae</taxon>
        <taxon>Mesoterricola</taxon>
    </lineage>
</organism>
<dbReference type="SUPFAM" id="SSF109998">
    <property type="entry name" value="Triger factor/SurA peptide-binding domain-like"/>
    <property type="match status" value="1"/>
</dbReference>
<feature type="signal peptide" evidence="3">
    <location>
        <begin position="1"/>
        <end position="18"/>
    </location>
</feature>
<name>A0AA48KBK2_9BACT</name>
<feature type="region of interest" description="Disordered" evidence="2">
    <location>
        <begin position="19"/>
        <end position="44"/>
    </location>
</feature>
<dbReference type="GO" id="GO:0003755">
    <property type="term" value="F:peptidyl-prolyl cis-trans isomerase activity"/>
    <property type="evidence" value="ECO:0007669"/>
    <property type="project" value="UniProtKB-KW"/>
</dbReference>
<evidence type="ECO:0000259" key="4">
    <source>
        <dbReference type="PROSITE" id="PS50198"/>
    </source>
</evidence>
<dbReference type="PANTHER" id="PTHR47245:SF2">
    <property type="entry name" value="PEPTIDYL-PROLYL CIS-TRANS ISOMERASE HP_0175-RELATED"/>
    <property type="match status" value="1"/>
</dbReference>
<dbReference type="Gene3D" id="3.10.50.40">
    <property type="match status" value="1"/>
</dbReference>
<reference evidence="5" key="1">
    <citation type="journal article" date="2023" name="Int. J. Syst. Evol. Microbiol.">
        <title>Mesoterricola silvestris gen. nov., sp. nov., Mesoterricola sediminis sp. nov., Geothrix oryzae sp. nov., Geothrix edaphica sp. nov., Geothrix rubra sp. nov., and Geothrix limicola sp. nov., six novel members of Acidobacteriota isolated from soils.</title>
        <authorList>
            <person name="Itoh H."/>
            <person name="Sugisawa Y."/>
            <person name="Mise K."/>
            <person name="Xu Z."/>
            <person name="Kuniyasu M."/>
            <person name="Ushijima N."/>
            <person name="Kawano K."/>
            <person name="Kobayashi E."/>
            <person name="Shiratori Y."/>
            <person name="Masuda Y."/>
            <person name="Senoo K."/>
        </authorList>
    </citation>
    <scope>NUCLEOTIDE SEQUENCE</scope>
    <source>
        <strain evidence="5">W786</strain>
    </source>
</reference>
<feature type="compositionally biased region" description="Low complexity" evidence="2">
    <location>
        <begin position="19"/>
        <end position="39"/>
    </location>
</feature>
<dbReference type="KEGG" id="msea:METESE_01280"/>
<keyword evidence="1" id="KW-0697">Rotamase</keyword>
<dbReference type="EMBL" id="AP027081">
    <property type="protein sequence ID" value="BDU75170.1"/>
    <property type="molecule type" value="Genomic_DNA"/>
</dbReference>
<proteinExistence type="predicted"/>
<evidence type="ECO:0000256" key="1">
    <source>
        <dbReference type="PROSITE-ProRule" id="PRU00278"/>
    </source>
</evidence>
<dbReference type="Proteomes" id="UP001228113">
    <property type="component" value="Chromosome"/>
</dbReference>
<evidence type="ECO:0000313" key="6">
    <source>
        <dbReference type="Proteomes" id="UP001228113"/>
    </source>
</evidence>
<protein>
    <submittedName>
        <fullName evidence="5">Peptidylprolyl isomerase</fullName>
    </submittedName>
</protein>
<dbReference type="InterPro" id="IPR046357">
    <property type="entry name" value="PPIase_dom_sf"/>
</dbReference>
<accession>A0AA48KBK2</accession>
<keyword evidence="1 5" id="KW-0413">Isomerase</keyword>
<evidence type="ECO:0000313" key="5">
    <source>
        <dbReference type="EMBL" id="BDU75170.1"/>
    </source>
</evidence>
<dbReference type="SUPFAM" id="SSF54534">
    <property type="entry name" value="FKBP-like"/>
    <property type="match status" value="1"/>
</dbReference>
<dbReference type="InterPro" id="IPR027304">
    <property type="entry name" value="Trigger_fact/SurA_dom_sf"/>
</dbReference>
<dbReference type="InterPro" id="IPR050245">
    <property type="entry name" value="PrsA_foldase"/>
</dbReference>
<dbReference type="PROSITE" id="PS50198">
    <property type="entry name" value="PPIC_PPIASE_2"/>
    <property type="match status" value="1"/>
</dbReference>
<dbReference type="InterPro" id="IPR000297">
    <property type="entry name" value="PPIase_PpiC"/>
</dbReference>
<dbReference type="AlphaFoldDB" id="A0AA48KBK2"/>
<dbReference type="PANTHER" id="PTHR47245">
    <property type="entry name" value="PEPTIDYLPROLYL ISOMERASE"/>
    <property type="match status" value="1"/>
</dbReference>
<dbReference type="Pfam" id="PF13616">
    <property type="entry name" value="Rotamase_3"/>
    <property type="match status" value="1"/>
</dbReference>
<evidence type="ECO:0000256" key="2">
    <source>
        <dbReference type="SAM" id="MobiDB-lite"/>
    </source>
</evidence>
<keyword evidence="6" id="KW-1185">Reference proteome</keyword>
<sequence length="328" mass="36051">MLRSLTLALASLALVAQAPAPKAEPAAKPAPKAEPAAKPAPKEDKVLATIGGTPVKESDFELFLNLSVPEQQRAQVMMMPGARENYQKRFLEFKVLAVKGEKEGLAKTQDFARKLDLMRMQVLIQALFDRDGGKLRDDAKVSDEEVKAYFEKHPDKFRSPETFSARHILVSTRANGTDKPRTEEEAQARIKEAQAALKAGKPFDEVAKTFSDDPGSKDKGGLYEDIAFGRFVPEFEKAVRDQKPGVVGEPVKTMHGYHLIQVEKVNPSVPQTFEAAKETARQQAAAEKNETIMNAYMEAARKEVGYHEGAVPAARPAKVAPKARKASK</sequence>
<gene>
    <name evidence="5" type="ORF">METESE_01280</name>
</gene>
<evidence type="ECO:0000256" key="3">
    <source>
        <dbReference type="SAM" id="SignalP"/>
    </source>
</evidence>
<feature type="chain" id="PRO_5041413195" evidence="3">
    <location>
        <begin position="19"/>
        <end position="328"/>
    </location>
</feature>